<dbReference type="AlphaFoldDB" id="A0A510Y580"/>
<organism evidence="2 3">
    <name type="scientific">Marinococcus halophilus</name>
    <dbReference type="NCBI Taxonomy" id="1371"/>
    <lineage>
        <taxon>Bacteria</taxon>
        <taxon>Bacillati</taxon>
        <taxon>Bacillota</taxon>
        <taxon>Bacilli</taxon>
        <taxon>Bacillales</taxon>
        <taxon>Bacillaceae</taxon>
        <taxon>Marinococcus</taxon>
    </lineage>
</organism>
<keyword evidence="3" id="KW-1185">Reference proteome</keyword>
<dbReference type="RefSeq" id="WP_143745440.1">
    <property type="nucleotide sequence ID" value="NZ_BJUN01000005.1"/>
</dbReference>
<sequence>MVTFLLLCIALSGIGLWMYGHRKRARMAVFTGSLGVAAPLLYVAGGGLLLPLAPLLSLGAVYWTVNRAGGKR</sequence>
<comment type="caution">
    <text evidence="2">The sequence shown here is derived from an EMBL/GenBank/DDBJ whole genome shotgun (WGS) entry which is preliminary data.</text>
</comment>
<name>A0A510Y580_MARHA</name>
<reference evidence="2 3" key="1">
    <citation type="submission" date="2019-07" db="EMBL/GenBank/DDBJ databases">
        <title>Whole genome shotgun sequence of Marinococcus halophilus NBRC 102359.</title>
        <authorList>
            <person name="Hosoyama A."/>
            <person name="Uohara A."/>
            <person name="Ohji S."/>
            <person name="Ichikawa N."/>
        </authorList>
    </citation>
    <scope>NUCLEOTIDE SEQUENCE [LARGE SCALE GENOMIC DNA]</scope>
    <source>
        <strain evidence="2 3">NBRC 102359</strain>
    </source>
</reference>
<dbReference type="Proteomes" id="UP000321051">
    <property type="component" value="Unassembled WGS sequence"/>
</dbReference>
<keyword evidence="1" id="KW-0812">Transmembrane</keyword>
<feature type="transmembrane region" description="Helical" evidence="1">
    <location>
        <begin position="39"/>
        <end position="65"/>
    </location>
</feature>
<keyword evidence="1" id="KW-0472">Membrane</keyword>
<dbReference type="EMBL" id="BJUN01000005">
    <property type="protein sequence ID" value="GEK58303.1"/>
    <property type="molecule type" value="Genomic_DNA"/>
</dbReference>
<accession>A0A510Y580</accession>
<proteinExistence type="predicted"/>
<evidence type="ECO:0000256" key="1">
    <source>
        <dbReference type="SAM" id="Phobius"/>
    </source>
</evidence>
<evidence type="ECO:0000313" key="3">
    <source>
        <dbReference type="Proteomes" id="UP000321051"/>
    </source>
</evidence>
<gene>
    <name evidence="2" type="ORF">MHA01_12080</name>
</gene>
<keyword evidence="1" id="KW-1133">Transmembrane helix</keyword>
<protein>
    <submittedName>
        <fullName evidence="2">Uncharacterized protein</fullName>
    </submittedName>
</protein>
<evidence type="ECO:0000313" key="2">
    <source>
        <dbReference type="EMBL" id="GEK58303.1"/>
    </source>
</evidence>